<dbReference type="Proteomes" id="UP000789704">
    <property type="component" value="Unassembled WGS sequence"/>
</dbReference>
<name>A0A9N8X2A5_9BURK</name>
<gene>
    <name evidence="4" type="ORF">LMG31841_01856</name>
</gene>
<dbReference type="Gene3D" id="1.10.357.10">
    <property type="entry name" value="Tetracycline Repressor, domain 2"/>
    <property type="match status" value="1"/>
</dbReference>
<evidence type="ECO:0000256" key="1">
    <source>
        <dbReference type="ARBA" id="ARBA00023125"/>
    </source>
</evidence>
<dbReference type="InterPro" id="IPR050109">
    <property type="entry name" value="HTH-type_TetR-like_transc_reg"/>
</dbReference>
<dbReference type="PROSITE" id="PS50977">
    <property type="entry name" value="HTH_TETR_2"/>
    <property type="match status" value="1"/>
</dbReference>
<accession>A0A9N8X2A5</accession>
<dbReference type="Pfam" id="PF00440">
    <property type="entry name" value="TetR_N"/>
    <property type="match status" value="1"/>
</dbReference>
<evidence type="ECO:0000313" key="4">
    <source>
        <dbReference type="EMBL" id="CAG4894154.1"/>
    </source>
</evidence>
<dbReference type="EMBL" id="CAJQZC010000003">
    <property type="protein sequence ID" value="CAG4894154.1"/>
    <property type="molecule type" value="Genomic_DNA"/>
</dbReference>
<reference evidence="4" key="1">
    <citation type="submission" date="2021-04" db="EMBL/GenBank/DDBJ databases">
        <authorList>
            <person name="Vanwijnsberghe S."/>
        </authorList>
    </citation>
    <scope>NUCLEOTIDE SEQUENCE</scope>
    <source>
        <strain evidence="4">LMG 31841</strain>
    </source>
</reference>
<protein>
    <recommendedName>
        <fullName evidence="3">HTH tetR-type domain-containing protein</fullName>
    </recommendedName>
</protein>
<dbReference type="PRINTS" id="PR00455">
    <property type="entry name" value="HTHTETR"/>
</dbReference>
<comment type="caution">
    <text evidence="4">The sequence shown here is derived from an EMBL/GenBank/DDBJ whole genome shotgun (WGS) entry which is preliminary data.</text>
</comment>
<dbReference type="RefSeq" id="WP_228875862.1">
    <property type="nucleotide sequence ID" value="NZ_CAJQYX010000001.1"/>
</dbReference>
<dbReference type="InterPro" id="IPR036271">
    <property type="entry name" value="Tet_transcr_reg_TetR-rel_C_sf"/>
</dbReference>
<dbReference type="SUPFAM" id="SSF48498">
    <property type="entry name" value="Tetracyclin repressor-like, C-terminal domain"/>
    <property type="match status" value="1"/>
</dbReference>
<feature type="domain" description="HTH tetR-type" evidence="3">
    <location>
        <begin position="7"/>
        <end position="66"/>
    </location>
</feature>
<dbReference type="GO" id="GO:0003677">
    <property type="term" value="F:DNA binding"/>
    <property type="evidence" value="ECO:0007669"/>
    <property type="project" value="UniProtKB-UniRule"/>
</dbReference>
<evidence type="ECO:0000259" key="3">
    <source>
        <dbReference type="PROSITE" id="PS50977"/>
    </source>
</evidence>
<organism evidence="4 5">
    <name type="scientific">Paraburkholderia saeva</name>
    <dbReference type="NCBI Taxonomy" id="2777537"/>
    <lineage>
        <taxon>Bacteria</taxon>
        <taxon>Pseudomonadati</taxon>
        <taxon>Pseudomonadota</taxon>
        <taxon>Betaproteobacteria</taxon>
        <taxon>Burkholderiales</taxon>
        <taxon>Burkholderiaceae</taxon>
        <taxon>Paraburkholderia</taxon>
    </lineage>
</organism>
<dbReference type="PANTHER" id="PTHR30055:SF222">
    <property type="entry name" value="REGULATORY PROTEIN"/>
    <property type="match status" value="1"/>
</dbReference>
<keyword evidence="1 2" id="KW-0238">DNA-binding</keyword>
<dbReference type="SUPFAM" id="SSF46689">
    <property type="entry name" value="Homeodomain-like"/>
    <property type="match status" value="1"/>
</dbReference>
<dbReference type="InterPro" id="IPR001647">
    <property type="entry name" value="HTH_TetR"/>
</dbReference>
<proteinExistence type="predicted"/>
<feature type="DNA-binding region" description="H-T-H motif" evidence="2">
    <location>
        <begin position="29"/>
        <end position="48"/>
    </location>
</feature>
<keyword evidence="5" id="KW-1185">Reference proteome</keyword>
<dbReference type="PANTHER" id="PTHR30055">
    <property type="entry name" value="HTH-TYPE TRANSCRIPTIONAL REGULATOR RUTR"/>
    <property type="match status" value="1"/>
</dbReference>
<evidence type="ECO:0000313" key="5">
    <source>
        <dbReference type="Proteomes" id="UP000789704"/>
    </source>
</evidence>
<sequence length="190" mass="21056">MARPRSEDKRDAILSAAIQVIAEQGLGAPTSRIARVAGVAEGTLFTYFDTKDELLNQLYLEIKAEMREVMMAAYPKAASLQTRTRHVWDTYVNWGVAQPDKRRTLAQLSVSDRISEQVKVAGMQAFANVNTMIEESIARGALRDLPPAFVTAIMGSLAETTMDFIARDPAHADRYRTAGFEAFWSAIVKT</sequence>
<dbReference type="AlphaFoldDB" id="A0A9N8X2A5"/>
<evidence type="ECO:0000256" key="2">
    <source>
        <dbReference type="PROSITE-ProRule" id="PRU00335"/>
    </source>
</evidence>
<dbReference type="InterPro" id="IPR009057">
    <property type="entry name" value="Homeodomain-like_sf"/>
</dbReference>